<keyword evidence="2" id="KW-1185">Reference proteome</keyword>
<evidence type="ECO:0000313" key="2">
    <source>
        <dbReference type="Proteomes" id="UP001160148"/>
    </source>
</evidence>
<dbReference type="EMBL" id="CARXXK010000001">
    <property type="protein sequence ID" value="CAI6346033.1"/>
    <property type="molecule type" value="Genomic_DNA"/>
</dbReference>
<proteinExistence type="predicted"/>
<evidence type="ECO:0000313" key="1">
    <source>
        <dbReference type="EMBL" id="CAI6346033.1"/>
    </source>
</evidence>
<gene>
    <name evidence="1" type="ORF">MEUPH1_LOCUS2982</name>
</gene>
<comment type="caution">
    <text evidence="1">The sequence shown here is derived from an EMBL/GenBank/DDBJ whole genome shotgun (WGS) entry which is preliminary data.</text>
</comment>
<sequence>MTICRAESTKFAMVLIAERVVKNIDDDKFRPSAVAKSSDKLANFDVRLNLRAARLMNAYPSIVEVEINNNKEVL</sequence>
<name>A0AAV0VTE6_9HEMI</name>
<dbReference type="AlphaFoldDB" id="A0AAV0VTE6"/>
<accession>A0AAV0VTE6</accession>
<protein>
    <submittedName>
        <fullName evidence="1">Uncharacterized protein</fullName>
    </submittedName>
</protein>
<dbReference type="Proteomes" id="UP001160148">
    <property type="component" value="Unassembled WGS sequence"/>
</dbReference>
<organism evidence="1 2">
    <name type="scientific">Macrosiphum euphorbiae</name>
    <name type="common">potato aphid</name>
    <dbReference type="NCBI Taxonomy" id="13131"/>
    <lineage>
        <taxon>Eukaryota</taxon>
        <taxon>Metazoa</taxon>
        <taxon>Ecdysozoa</taxon>
        <taxon>Arthropoda</taxon>
        <taxon>Hexapoda</taxon>
        <taxon>Insecta</taxon>
        <taxon>Pterygota</taxon>
        <taxon>Neoptera</taxon>
        <taxon>Paraneoptera</taxon>
        <taxon>Hemiptera</taxon>
        <taxon>Sternorrhyncha</taxon>
        <taxon>Aphidomorpha</taxon>
        <taxon>Aphidoidea</taxon>
        <taxon>Aphididae</taxon>
        <taxon>Macrosiphini</taxon>
        <taxon>Macrosiphum</taxon>
    </lineage>
</organism>
<reference evidence="1 2" key="1">
    <citation type="submission" date="2023-01" db="EMBL/GenBank/DDBJ databases">
        <authorList>
            <person name="Whitehead M."/>
        </authorList>
    </citation>
    <scope>NUCLEOTIDE SEQUENCE [LARGE SCALE GENOMIC DNA]</scope>
</reference>